<dbReference type="PaxDb" id="3880-AES72851"/>
<accession>A0A0C3VNA4</accession>
<dbReference type="EnsemblPlants" id="AES72851">
    <property type="protein sequence ID" value="AES72851"/>
    <property type="gene ID" value="MTR_3g096110"/>
</dbReference>
<dbReference type="GO" id="GO:0046854">
    <property type="term" value="P:phosphatidylinositol phosphate biosynthetic process"/>
    <property type="evidence" value="ECO:0007669"/>
    <property type="project" value="InterPro"/>
</dbReference>
<reference evidence="6 8" key="2">
    <citation type="journal article" date="2014" name="BMC Genomics">
        <title>An improved genome release (version Mt4.0) for the model legume Medicago truncatula.</title>
        <authorList>
            <person name="Tang H."/>
            <person name="Krishnakumar V."/>
            <person name="Bidwell S."/>
            <person name="Rosen B."/>
            <person name="Chan A."/>
            <person name="Zhou S."/>
            <person name="Gentzbittel L."/>
            <person name="Childs K.L."/>
            <person name="Yandell M."/>
            <person name="Gundlach H."/>
            <person name="Mayer K.F."/>
            <person name="Schwartz D.C."/>
            <person name="Town C.D."/>
        </authorList>
    </citation>
    <scope>GENOME REANNOTATION</scope>
    <source>
        <strain evidence="6">A17</strain>
        <strain evidence="7 8">cv. Jemalong A17</strain>
    </source>
</reference>
<evidence type="ECO:0000256" key="3">
    <source>
        <dbReference type="SAM" id="MobiDB-lite"/>
    </source>
</evidence>
<dbReference type="STRING" id="3880.G7JBJ1"/>
<dbReference type="Pfam" id="PF00454">
    <property type="entry name" value="PI3_PI4_kinase"/>
    <property type="match status" value="1"/>
</dbReference>
<feature type="region of interest" description="Disordered" evidence="3">
    <location>
        <begin position="1"/>
        <end position="24"/>
    </location>
</feature>
<dbReference type="EMBL" id="CM001219">
    <property type="protein sequence ID" value="AES72851.2"/>
    <property type="molecule type" value="Genomic_DNA"/>
</dbReference>
<feature type="domain" description="PI3K/PI4K catalytic" evidence="4">
    <location>
        <begin position="160"/>
        <end position="325"/>
    </location>
</feature>
<dbReference type="Pfam" id="PF21245">
    <property type="entry name" value="PI4KB-PIK1_PIK"/>
    <property type="match status" value="1"/>
</dbReference>
<gene>
    <name evidence="6" type="ordered locus">MTR_3g096110</name>
</gene>
<evidence type="ECO:0000313" key="6">
    <source>
        <dbReference type="EMBL" id="AES72851.2"/>
    </source>
</evidence>
<sequence length="325" mass="36970">MVSFLGLTHGEGEQPREITSRSNRTSESSENGWLIRFFDSSFFCEWIAVSYLYKHDHAGVRNYLCNRMYTLPLQGIEGYLFQVCYMTIYKPNQSLDKFVIDVCSKSLKIALKVHWFLLAELEDDNDGISRIQEKCQIAATLMGEWPPLIWPQSAPTSPAGKSQVLNRILSSKHRLLSLTSSSPTQRSLSFLPSLGNNLQDDGSPQSPKQVVRQEHLAVQLISHFYDIFQEAGLPLWLRPYEVLCTSSYTALIETIQDTASLHSIKSRYLNISSLREFFIAKYEEDSPSFKLAQFIQGRFLTILPLVSLLCHEVTICLMICNPDIG</sequence>
<dbReference type="PROSITE" id="PS50290">
    <property type="entry name" value="PI3_4_KINASE_3"/>
    <property type="match status" value="1"/>
</dbReference>
<keyword evidence="8" id="KW-1185">Reference proteome</keyword>
<dbReference type="PANTHER" id="PTHR10048">
    <property type="entry name" value="PHOSPHATIDYLINOSITOL KINASE"/>
    <property type="match status" value="1"/>
</dbReference>
<dbReference type="InterPro" id="IPR011009">
    <property type="entry name" value="Kinase-like_dom_sf"/>
</dbReference>
<reference evidence="6 8" key="1">
    <citation type="journal article" date="2011" name="Nature">
        <title>The Medicago genome provides insight into the evolution of rhizobial symbioses.</title>
        <authorList>
            <person name="Young N.D."/>
            <person name="Debelle F."/>
            <person name="Oldroyd G.E."/>
            <person name="Geurts R."/>
            <person name="Cannon S.B."/>
            <person name="Udvardi M.K."/>
            <person name="Benedito V.A."/>
            <person name="Mayer K.F."/>
            <person name="Gouzy J."/>
            <person name="Schoof H."/>
            <person name="Van de Peer Y."/>
            <person name="Proost S."/>
            <person name="Cook D.R."/>
            <person name="Meyers B.C."/>
            <person name="Spannagl M."/>
            <person name="Cheung F."/>
            <person name="De Mita S."/>
            <person name="Krishnakumar V."/>
            <person name="Gundlach H."/>
            <person name="Zhou S."/>
            <person name="Mudge J."/>
            <person name="Bharti A.K."/>
            <person name="Murray J.D."/>
            <person name="Naoumkina M.A."/>
            <person name="Rosen B."/>
            <person name="Silverstein K.A."/>
            <person name="Tang H."/>
            <person name="Rombauts S."/>
            <person name="Zhao P.X."/>
            <person name="Zhou P."/>
            <person name="Barbe V."/>
            <person name="Bardou P."/>
            <person name="Bechner M."/>
            <person name="Bellec A."/>
            <person name="Berger A."/>
            <person name="Berges H."/>
            <person name="Bidwell S."/>
            <person name="Bisseling T."/>
            <person name="Choisne N."/>
            <person name="Couloux A."/>
            <person name="Denny R."/>
            <person name="Deshpande S."/>
            <person name="Dai X."/>
            <person name="Doyle J.J."/>
            <person name="Dudez A.M."/>
            <person name="Farmer A.D."/>
            <person name="Fouteau S."/>
            <person name="Franken C."/>
            <person name="Gibelin C."/>
            <person name="Gish J."/>
            <person name="Goldstein S."/>
            <person name="Gonzalez A.J."/>
            <person name="Green P.J."/>
            <person name="Hallab A."/>
            <person name="Hartog M."/>
            <person name="Hua A."/>
            <person name="Humphray S.J."/>
            <person name="Jeong D.H."/>
            <person name="Jing Y."/>
            <person name="Jocker A."/>
            <person name="Kenton S.M."/>
            <person name="Kim D.J."/>
            <person name="Klee K."/>
            <person name="Lai H."/>
            <person name="Lang C."/>
            <person name="Lin S."/>
            <person name="Macmil S.L."/>
            <person name="Magdelenat G."/>
            <person name="Matthews L."/>
            <person name="McCorrison J."/>
            <person name="Monaghan E.L."/>
            <person name="Mun J.H."/>
            <person name="Najar F.Z."/>
            <person name="Nicholson C."/>
            <person name="Noirot C."/>
            <person name="O'Bleness M."/>
            <person name="Paule C.R."/>
            <person name="Poulain J."/>
            <person name="Prion F."/>
            <person name="Qin B."/>
            <person name="Qu C."/>
            <person name="Retzel E.F."/>
            <person name="Riddle C."/>
            <person name="Sallet E."/>
            <person name="Samain S."/>
            <person name="Samson N."/>
            <person name="Sanders I."/>
            <person name="Saurat O."/>
            <person name="Scarpelli C."/>
            <person name="Schiex T."/>
            <person name="Segurens B."/>
            <person name="Severin A.J."/>
            <person name="Sherrier D.J."/>
            <person name="Shi R."/>
            <person name="Sims S."/>
            <person name="Singer S.R."/>
            <person name="Sinharoy S."/>
            <person name="Sterck L."/>
            <person name="Viollet A."/>
            <person name="Wang B.B."/>
            <person name="Wang K."/>
            <person name="Wang M."/>
            <person name="Wang X."/>
            <person name="Warfsmann J."/>
            <person name="Weissenbach J."/>
            <person name="White D.D."/>
            <person name="White J.D."/>
            <person name="Wiley G.B."/>
            <person name="Wincker P."/>
            <person name="Xing Y."/>
            <person name="Yang L."/>
            <person name="Yao Z."/>
            <person name="Ying F."/>
            <person name="Zhai J."/>
            <person name="Zhou L."/>
            <person name="Zuber A."/>
            <person name="Denarie J."/>
            <person name="Dixon R.A."/>
            <person name="May G.D."/>
            <person name="Schwartz D.C."/>
            <person name="Rogers J."/>
            <person name="Quetier F."/>
            <person name="Town C.D."/>
            <person name="Roe B.A."/>
        </authorList>
    </citation>
    <scope>NUCLEOTIDE SEQUENCE [LARGE SCALE GENOMIC DNA]</scope>
    <source>
        <strain evidence="6">A17</strain>
        <strain evidence="7 8">cv. Jemalong A17</strain>
    </source>
</reference>
<dbReference type="Gene3D" id="3.30.1010.10">
    <property type="entry name" value="Phosphatidylinositol 3-kinase Catalytic Subunit, Chain A, domain 4"/>
    <property type="match status" value="1"/>
</dbReference>
<evidence type="ECO:0000259" key="5">
    <source>
        <dbReference type="PROSITE" id="PS51545"/>
    </source>
</evidence>
<dbReference type="InterPro" id="IPR015433">
    <property type="entry name" value="PI3/4_kinase"/>
</dbReference>
<evidence type="ECO:0000259" key="4">
    <source>
        <dbReference type="PROSITE" id="PS50290"/>
    </source>
</evidence>
<dbReference type="InterPro" id="IPR042236">
    <property type="entry name" value="PI3K_accessory_sf"/>
</dbReference>
<evidence type="ECO:0000313" key="7">
    <source>
        <dbReference type="EnsemblPlants" id="AES72851"/>
    </source>
</evidence>
<dbReference type="HOGENOM" id="CLU_856243_0_0_1"/>
<dbReference type="InterPro" id="IPR001263">
    <property type="entry name" value="PI3K_accessory_dom"/>
</dbReference>
<dbReference type="InterPro" id="IPR049160">
    <property type="entry name" value="PI4KB-PIK1_PIK"/>
</dbReference>
<evidence type="ECO:0000256" key="2">
    <source>
        <dbReference type="ARBA" id="ARBA00012169"/>
    </source>
</evidence>
<dbReference type="PROSITE" id="PS51545">
    <property type="entry name" value="PIK_HELICAL"/>
    <property type="match status" value="1"/>
</dbReference>
<dbReference type="PANTHER" id="PTHR10048:SF22">
    <property type="entry name" value="PHOSPHATIDYLINOSITOL 4-KINASE BETA"/>
    <property type="match status" value="1"/>
</dbReference>
<accession>G7JBJ1</accession>
<reference evidence="7" key="3">
    <citation type="submission" date="2015-04" db="UniProtKB">
        <authorList>
            <consortium name="EnsemblPlants"/>
        </authorList>
    </citation>
    <scope>IDENTIFICATION</scope>
    <source>
        <strain evidence="7">cv. Jemalong A17</strain>
    </source>
</reference>
<dbReference type="GO" id="GO:0004430">
    <property type="term" value="F:1-phosphatidylinositol 4-kinase activity"/>
    <property type="evidence" value="ECO:0007669"/>
    <property type="project" value="UniProtKB-EC"/>
</dbReference>
<evidence type="ECO:0000313" key="8">
    <source>
        <dbReference type="Proteomes" id="UP000002051"/>
    </source>
</evidence>
<dbReference type="eggNOG" id="KOG0903">
    <property type="taxonomic scope" value="Eukaryota"/>
</dbReference>
<feature type="domain" description="PIK helical" evidence="5">
    <location>
        <begin position="1"/>
        <end position="143"/>
    </location>
</feature>
<proteinExistence type="predicted"/>
<name>G7JBJ1_MEDTR</name>
<comment type="catalytic activity">
    <reaction evidence="1">
        <text>a 1,2-diacyl-sn-glycero-3-phospho-(1D-myo-inositol) + ATP = a 1,2-diacyl-sn-glycero-3-phospho-(1D-myo-inositol 4-phosphate) + ADP + H(+)</text>
        <dbReference type="Rhea" id="RHEA:19877"/>
        <dbReference type="ChEBI" id="CHEBI:15378"/>
        <dbReference type="ChEBI" id="CHEBI:30616"/>
        <dbReference type="ChEBI" id="CHEBI:57880"/>
        <dbReference type="ChEBI" id="CHEBI:58178"/>
        <dbReference type="ChEBI" id="CHEBI:456216"/>
        <dbReference type="EC" id="2.7.1.67"/>
    </reaction>
</comment>
<dbReference type="Proteomes" id="UP000002051">
    <property type="component" value="Chromosome 3"/>
</dbReference>
<dbReference type="InterPro" id="IPR000403">
    <property type="entry name" value="PI3/4_kinase_cat_dom"/>
</dbReference>
<dbReference type="EC" id="2.7.1.67" evidence="2"/>
<dbReference type="AlphaFoldDB" id="G7JBJ1"/>
<dbReference type="Gene3D" id="1.25.40.70">
    <property type="entry name" value="Phosphatidylinositol 3-kinase, accessory domain (PIK)"/>
    <property type="match status" value="1"/>
</dbReference>
<evidence type="ECO:0000256" key="1">
    <source>
        <dbReference type="ARBA" id="ARBA00001686"/>
    </source>
</evidence>
<organism evidence="6 8">
    <name type="scientific">Medicago truncatula</name>
    <name type="common">Barrel medic</name>
    <name type="synonym">Medicago tribuloides</name>
    <dbReference type="NCBI Taxonomy" id="3880"/>
    <lineage>
        <taxon>Eukaryota</taxon>
        <taxon>Viridiplantae</taxon>
        <taxon>Streptophyta</taxon>
        <taxon>Embryophyta</taxon>
        <taxon>Tracheophyta</taxon>
        <taxon>Spermatophyta</taxon>
        <taxon>Magnoliopsida</taxon>
        <taxon>eudicotyledons</taxon>
        <taxon>Gunneridae</taxon>
        <taxon>Pentapetalae</taxon>
        <taxon>rosids</taxon>
        <taxon>fabids</taxon>
        <taxon>Fabales</taxon>
        <taxon>Fabaceae</taxon>
        <taxon>Papilionoideae</taxon>
        <taxon>50 kb inversion clade</taxon>
        <taxon>NPAAA clade</taxon>
        <taxon>Hologalegina</taxon>
        <taxon>IRL clade</taxon>
        <taxon>Trifolieae</taxon>
        <taxon>Medicago</taxon>
    </lineage>
</organism>
<feature type="compositionally biased region" description="Basic and acidic residues" evidence="3">
    <location>
        <begin position="10"/>
        <end position="19"/>
    </location>
</feature>
<dbReference type="InterPro" id="IPR016024">
    <property type="entry name" value="ARM-type_fold"/>
</dbReference>
<dbReference type="SUPFAM" id="SSF56112">
    <property type="entry name" value="Protein kinase-like (PK-like)"/>
    <property type="match status" value="1"/>
</dbReference>
<dbReference type="SUPFAM" id="SSF48371">
    <property type="entry name" value="ARM repeat"/>
    <property type="match status" value="1"/>
</dbReference>
<protein>
    <recommendedName>
        <fullName evidence="2">1-phosphatidylinositol 4-kinase</fullName>
        <ecNumber evidence="2">2.7.1.67</ecNumber>
    </recommendedName>
</protein>